<dbReference type="RefSeq" id="WP_119478065.1">
    <property type="nucleotide sequence ID" value="NZ_QXML01000005.1"/>
</dbReference>
<reference evidence="2 3" key="1">
    <citation type="submission" date="2018-09" db="EMBL/GenBank/DDBJ databases">
        <authorList>
            <person name="Wang X."/>
            <person name="Du Z."/>
        </authorList>
    </citation>
    <scope>NUCLEOTIDE SEQUENCE [LARGE SCALE GENOMIC DNA]</scope>
    <source>
        <strain evidence="2 3">N3</strain>
    </source>
</reference>
<keyword evidence="3" id="KW-1185">Reference proteome</keyword>
<dbReference type="AlphaFoldDB" id="A0A418PRA8"/>
<dbReference type="InterPro" id="IPR014973">
    <property type="entry name" value="DUF1835"/>
</dbReference>
<gene>
    <name evidence="2" type="ORF">D0X99_12000</name>
</gene>
<protein>
    <submittedName>
        <fullName evidence="2">DUF1835 domain-containing protein</fullName>
    </submittedName>
</protein>
<dbReference type="Proteomes" id="UP000283522">
    <property type="component" value="Unassembled WGS sequence"/>
</dbReference>
<evidence type="ECO:0000313" key="2">
    <source>
        <dbReference type="EMBL" id="RIW15160.1"/>
    </source>
</evidence>
<proteinExistence type="predicted"/>
<accession>A0A418PRA8</accession>
<dbReference type="EMBL" id="QXML01000005">
    <property type="protein sequence ID" value="RIW15160.1"/>
    <property type="molecule type" value="Genomic_DNA"/>
</dbReference>
<evidence type="ECO:0000313" key="3">
    <source>
        <dbReference type="Proteomes" id="UP000283522"/>
    </source>
</evidence>
<name>A0A418PRA8_9BACT</name>
<dbReference type="Pfam" id="PF08874">
    <property type="entry name" value="DUF1835"/>
    <property type="match status" value="1"/>
</dbReference>
<comment type="caution">
    <text evidence="2">The sequence shown here is derived from an EMBL/GenBank/DDBJ whole genome shotgun (WGS) entry which is preliminary data.</text>
</comment>
<feature type="domain" description="DUF1835" evidence="1">
    <location>
        <begin position="4"/>
        <end position="114"/>
    </location>
</feature>
<dbReference type="OrthoDB" id="127805at2"/>
<organism evidence="2 3">
    <name type="scientific">Algoriphagus lacus</name>
    <dbReference type="NCBI Taxonomy" id="2056311"/>
    <lineage>
        <taxon>Bacteria</taxon>
        <taxon>Pseudomonadati</taxon>
        <taxon>Bacteroidota</taxon>
        <taxon>Cytophagia</taxon>
        <taxon>Cytophagales</taxon>
        <taxon>Cyclobacteriaceae</taxon>
        <taxon>Algoriphagus</taxon>
    </lineage>
</organism>
<evidence type="ECO:0000259" key="1">
    <source>
        <dbReference type="Pfam" id="PF08874"/>
    </source>
</evidence>
<sequence>MIYHILNGDALAAQFPDSIPGERIIFRECLMDGPVTADSGEEFWKKREDFLRTNFPEVQDLNYQTEVRDEILKIKSIGSDDQIYCWFEEDLFCQVNLWFILNYLKTHPAEVFLVLPYPDSPYHFSTLRGKEIEKAFLTKSHSLNKREREVLGELWVHFQKENIFDALKVAEMFTERFPFIKPAVEAWRDMIPLGDFPGKPKAALIEISQKLQTKDFQAIFRVFQKQLPEYGFGDLQVKRMCKELGII</sequence>